<evidence type="ECO:0000313" key="2">
    <source>
        <dbReference type="EMBL" id="KKM64816.1"/>
    </source>
</evidence>
<evidence type="ECO:0000259" key="1">
    <source>
        <dbReference type="Pfam" id="PF17657"/>
    </source>
</evidence>
<feature type="domain" description="DNA polymerase III alpha subunit finger" evidence="1">
    <location>
        <begin position="107"/>
        <end position="161"/>
    </location>
</feature>
<dbReference type="InterPro" id="IPR040982">
    <property type="entry name" value="DNA_pol3_finger"/>
</dbReference>
<reference evidence="2" key="1">
    <citation type="journal article" date="2015" name="Nature">
        <title>Complex archaea that bridge the gap between prokaryotes and eukaryotes.</title>
        <authorList>
            <person name="Spang A."/>
            <person name="Saw J.H."/>
            <person name="Jorgensen S.L."/>
            <person name="Zaremba-Niedzwiedzka K."/>
            <person name="Martijn J."/>
            <person name="Lind A.E."/>
            <person name="van Eijk R."/>
            <person name="Schleper C."/>
            <person name="Guy L."/>
            <person name="Ettema T.J."/>
        </authorList>
    </citation>
    <scope>NUCLEOTIDE SEQUENCE</scope>
</reference>
<sequence length="191" mass="22132">MDIDLDLKTDFDPLEIFKEATRASMVKNNDLVKHNVGVYFQSIPVDLITGLAAIPYEQAEEVGYFKVDFLHLSLLDVFESKEEIRELLKIEPDWSLLMRPDVVSKLFQIHKQYDLVSELAPKSIQELADVIALMRPGKRHLVNAYLKDKTLIREELYRKPDDEKYYFKKSHSVAYALNIVLQLHLIKAGIV</sequence>
<dbReference type="Pfam" id="PF17657">
    <property type="entry name" value="DNA_pol3_finger"/>
    <property type="match status" value="1"/>
</dbReference>
<protein>
    <recommendedName>
        <fullName evidence="1">DNA polymerase III alpha subunit finger domain-containing protein</fullName>
    </recommendedName>
</protein>
<accession>A0A0F9JQY5</accession>
<proteinExistence type="predicted"/>
<organism evidence="2">
    <name type="scientific">marine sediment metagenome</name>
    <dbReference type="NCBI Taxonomy" id="412755"/>
    <lineage>
        <taxon>unclassified sequences</taxon>
        <taxon>metagenomes</taxon>
        <taxon>ecological metagenomes</taxon>
    </lineage>
</organism>
<dbReference type="AlphaFoldDB" id="A0A0F9JQY5"/>
<comment type="caution">
    <text evidence="2">The sequence shown here is derived from an EMBL/GenBank/DDBJ whole genome shotgun (WGS) entry which is preliminary data.</text>
</comment>
<gene>
    <name evidence="2" type="ORF">LCGC14_1497570</name>
</gene>
<name>A0A0F9JQY5_9ZZZZ</name>
<dbReference type="EMBL" id="LAZR01010830">
    <property type="protein sequence ID" value="KKM64816.1"/>
    <property type="molecule type" value="Genomic_DNA"/>
</dbReference>